<dbReference type="Pfam" id="PF12796">
    <property type="entry name" value="Ank_2"/>
    <property type="match status" value="2"/>
</dbReference>
<dbReference type="SMART" id="SM00248">
    <property type="entry name" value="ANK"/>
    <property type="match status" value="6"/>
</dbReference>
<dbReference type="PROSITE" id="PS50297">
    <property type="entry name" value="ANK_REP_REGION"/>
    <property type="match status" value="1"/>
</dbReference>
<keyword evidence="2" id="KW-0040">ANK repeat</keyword>
<gene>
    <name evidence="3" type="ORF">I8J29_20820</name>
</gene>
<comment type="caution">
    <text evidence="3">The sequence shown here is derived from an EMBL/GenBank/DDBJ whole genome shotgun (WGS) entry which is preliminary data.</text>
</comment>
<dbReference type="EMBL" id="JAGGDJ010000021">
    <property type="protein sequence ID" value="MBO7746664.1"/>
    <property type="molecule type" value="Genomic_DNA"/>
</dbReference>
<evidence type="ECO:0000256" key="2">
    <source>
        <dbReference type="PROSITE-ProRule" id="PRU00023"/>
    </source>
</evidence>
<dbReference type="PROSITE" id="PS50088">
    <property type="entry name" value="ANK_REPEAT"/>
    <property type="match status" value="3"/>
</dbReference>
<evidence type="ECO:0000313" key="4">
    <source>
        <dbReference type="Proteomes" id="UP000670947"/>
    </source>
</evidence>
<dbReference type="InterPro" id="IPR002110">
    <property type="entry name" value="Ankyrin_rpt"/>
</dbReference>
<evidence type="ECO:0000256" key="1">
    <source>
        <dbReference type="ARBA" id="ARBA00022737"/>
    </source>
</evidence>
<name>A0ABS3WEC7_9BACL</name>
<feature type="repeat" description="ANK" evidence="2">
    <location>
        <begin position="328"/>
        <end position="360"/>
    </location>
</feature>
<organism evidence="3 4">
    <name type="scientific">Paenibacillus artemisiicola</name>
    <dbReference type="NCBI Taxonomy" id="1172618"/>
    <lineage>
        <taxon>Bacteria</taxon>
        <taxon>Bacillati</taxon>
        <taxon>Bacillota</taxon>
        <taxon>Bacilli</taxon>
        <taxon>Bacillales</taxon>
        <taxon>Paenibacillaceae</taxon>
        <taxon>Paenibacillus</taxon>
    </lineage>
</organism>
<feature type="repeat" description="ANK" evidence="2">
    <location>
        <begin position="39"/>
        <end position="72"/>
    </location>
</feature>
<keyword evidence="1" id="KW-0677">Repeat</keyword>
<dbReference type="PANTHER" id="PTHR24161">
    <property type="entry name" value="ANK_REP_REGION DOMAIN-CONTAINING PROTEIN-RELATED"/>
    <property type="match status" value="1"/>
</dbReference>
<accession>A0ABS3WEC7</accession>
<sequence length="420" mass="44938">MEPRERFVEAVRDGQVEAAARLLEEYESLREGVNEPWFSFDTPAIVAAAASGSRAMVDLLLAHGADINARSGWWAGGFGVLHHDHRELSRYLIERGAEVDPHAAAALGMLDALRAFALEDPGFANRRGPDGQVPLHFATSKAVIDFLLEHGADIDRRDVDHGSTPAQWAANDPEKCGYLVARGAKPDIFMAILLGDEALVDKLLAEDPGRIGARIGEGEFTSGESDGGHIYDYVIGRTFTPLFLAAHRGHSGIAAKLASLSPLGQRFLLACGTADAERAQAMLREHPDLVASLSPGEQGLLADAAWEQRLEAVRLMLAAGFPVDARSQGFTALHRAAMRGNAAMARLLLEHGASLREPNDYGGNALSSCGWGSLHIRDPRGDYAEVTSLLLAAGSPLPDQASGSEPVREVLLRAGVREAD</sequence>
<reference evidence="3 4" key="1">
    <citation type="submission" date="2021-03" db="EMBL/GenBank/DDBJ databases">
        <title>Paenibacillus artemisicola MWE-103 whole genome sequence.</title>
        <authorList>
            <person name="Ham Y.J."/>
        </authorList>
    </citation>
    <scope>NUCLEOTIDE SEQUENCE [LARGE SCALE GENOMIC DNA]</scope>
    <source>
        <strain evidence="3 4">MWE-103</strain>
    </source>
</reference>
<keyword evidence="4" id="KW-1185">Reference proteome</keyword>
<dbReference type="Pfam" id="PF00023">
    <property type="entry name" value="Ank"/>
    <property type="match status" value="1"/>
</dbReference>
<dbReference type="InterPro" id="IPR036770">
    <property type="entry name" value="Ankyrin_rpt-contain_sf"/>
</dbReference>
<feature type="repeat" description="ANK" evidence="2">
    <location>
        <begin position="130"/>
        <end position="159"/>
    </location>
</feature>
<dbReference type="RefSeq" id="WP_208849416.1">
    <property type="nucleotide sequence ID" value="NZ_JAGGDJ010000021.1"/>
</dbReference>
<dbReference type="Proteomes" id="UP000670947">
    <property type="component" value="Unassembled WGS sequence"/>
</dbReference>
<dbReference type="SUPFAM" id="SSF48403">
    <property type="entry name" value="Ankyrin repeat"/>
    <property type="match status" value="1"/>
</dbReference>
<dbReference type="Gene3D" id="1.25.40.20">
    <property type="entry name" value="Ankyrin repeat-containing domain"/>
    <property type="match status" value="3"/>
</dbReference>
<evidence type="ECO:0000313" key="3">
    <source>
        <dbReference type="EMBL" id="MBO7746664.1"/>
    </source>
</evidence>
<dbReference type="PANTHER" id="PTHR24161:SF17">
    <property type="entry name" value="PALMITOYLTRANSFERASE"/>
    <property type="match status" value="1"/>
</dbReference>
<proteinExistence type="predicted"/>
<protein>
    <submittedName>
        <fullName evidence="3">Ankyrin repeat domain-containing protein</fullName>
    </submittedName>
</protein>